<keyword evidence="1" id="KW-1133">Transmembrane helix</keyword>
<feature type="transmembrane region" description="Helical" evidence="1">
    <location>
        <begin position="29"/>
        <end position="47"/>
    </location>
</feature>
<evidence type="ECO:0000256" key="1">
    <source>
        <dbReference type="SAM" id="Phobius"/>
    </source>
</evidence>
<protein>
    <recommendedName>
        <fullName evidence="4">Prepilin type IV endopeptidase peptidase domain-containing protein</fullName>
    </recommendedName>
</protein>
<name>A0A5N1IJS8_9BACT</name>
<keyword evidence="1" id="KW-0812">Transmembrane</keyword>
<keyword evidence="3" id="KW-1185">Reference proteome</keyword>
<sequence length="176" mass="20132">MPVVLFVLVALGLLLLILIQDLKDRAVTWFLFPALALVCYFYSARLLSHAAVWQNWLLNIGFLACELAFISLYLMLKHRKLVWPMQGYMGWGDVCFWVAAAFLFPLPNFAVYFLVSLLFSLIIHLWLRHVSGFYAQKHTVPLAGFQALFLAGLFLVQIFVPALIFTDEFLVVGLFL</sequence>
<gene>
    <name evidence="2" type="ORF">F0P94_19505</name>
</gene>
<feature type="transmembrane region" description="Helical" evidence="1">
    <location>
        <begin position="139"/>
        <end position="165"/>
    </location>
</feature>
<dbReference type="Proteomes" id="UP000326570">
    <property type="component" value="Unassembled WGS sequence"/>
</dbReference>
<proteinExistence type="predicted"/>
<keyword evidence="1" id="KW-0472">Membrane</keyword>
<evidence type="ECO:0000313" key="2">
    <source>
        <dbReference type="EMBL" id="KAA9324914.1"/>
    </source>
</evidence>
<dbReference type="EMBL" id="VTWT01000016">
    <property type="protein sequence ID" value="KAA9324914.1"/>
    <property type="molecule type" value="Genomic_DNA"/>
</dbReference>
<comment type="caution">
    <text evidence="2">The sequence shown here is derived from an EMBL/GenBank/DDBJ whole genome shotgun (WGS) entry which is preliminary data.</text>
</comment>
<feature type="transmembrane region" description="Helical" evidence="1">
    <location>
        <begin position="56"/>
        <end position="76"/>
    </location>
</feature>
<dbReference type="RefSeq" id="WP_150906255.1">
    <property type="nucleotide sequence ID" value="NZ_VTWT01000016.1"/>
</dbReference>
<reference evidence="2 3" key="1">
    <citation type="submission" date="2019-09" db="EMBL/GenBank/DDBJ databases">
        <title>Genome sequence of Adhaeribacter sp. M2.</title>
        <authorList>
            <person name="Srinivasan S."/>
        </authorList>
    </citation>
    <scope>NUCLEOTIDE SEQUENCE [LARGE SCALE GENOMIC DNA]</scope>
    <source>
        <strain evidence="2 3">M2</strain>
    </source>
</reference>
<dbReference type="AlphaFoldDB" id="A0A5N1IJS8"/>
<evidence type="ECO:0008006" key="4">
    <source>
        <dbReference type="Google" id="ProtNLM"/>
    </source>
</evidence>
<feature type="transmembrane region" description="Helical" evidence="1">
    <location>
        <begin position="96"/>
        <end position="127"/>
    </location>
</feature>
<organism evidence="2 3">
    <name type="scientific">Adhaeribacter soli</name>
    <dbReference type="NCBI Taxonomy" id="2607655"/>
    <lineage>
        <taxon>Bacteria</taxon>
        <taxon>Pseudomonadati</taxon>
        <taxon>Bacteroidota</taxon>
        <taxon>Cytophagia</taxon>
        <taxon>Cytophagales</taxon>
        <taxon>Hymenobacteraceae</taxon>
        <taxon>Adhaeribacter</taxon>
    </lineage>
</organism>
<evidence type="ECO:0000313" key="3">
    <source>
        <dbReference type="Proteomes" id="UP000326570"/>
    </source>
</evidence>
<accession>A0A5N1IJS8</accession>